<keyword evidence="5" id="KW-0808">Transferase</keyword>
<dbReference type="GO" id="GO:0003723">
    <property type="term" value="F:RNA binding"/>
    <property type="evidence" value="ECO:0007669"/>
    <property type="project" value="UniProtKB-KW"/>
</dbReference>
<dbReference type="OrthoDB" id="9784736at2"/>
<dbReference type="GO" id="GO:0008168">
    <property type="term" value="F:methyltransferase activity"/>
    <property type="evidence" value="ECO:0007669"/>
    <property type="project" value="UniProtKB-KW"/>
</dbReference>
<dbReference type="InterPro" id="IPR002877">
    <property type="entry name" value="RNA_MeTrfase_FtsJ_dom"/>
</dbReference>
<dbReference type="NCBIfam" id="TIGR00478">
    <property type="entry name" value="tly"/>
    <property type="match status" value="1"/>
</dbReference>
<dbReference type="SUPFAM" id="SSF53335">
    <property type="entry name" value="S-adenosyl-L-methionine-dependent methyltransferases"/>
    <property type="match status" value="1"/>
</dbReference>
<proteinExistence type="inferred from homology"/>
<comment type="similarity">
    <text evidence="2">Belongs to the TlyA family.</text>
</comment>
<dbReference type="CDD" id="cd02440">
    <property type="entry name" value="AdoMet_MTases"/>
    <property type="match status" value="1"/>
</dbReference>
<dbReference type="PANTHER" id="PTHR32319:SF0">
    <property type="entry name" value="BACTERIAL HEMOLYSIN-LIKE PROTEIN"/>
    <property type="match status" value="1"/>
</dbReference>
<gene>
    <name evidence="5" type="ORF">FIV42_12585</name>
</gene>
<dbReference type="EMBL" id="CP041186">
    <property type="protein sequence ID" value="QDG51551.1"/>
    <property type="molecule type" value="Genomic_DNA"/>
</dbReference>
<evidence type="ECO:0000256" key="2">
    <source>
        <dbReference type="ARBA" id="ARBA00029460"/>
    </source>
</evidence>
<feature type="domain" description="RNA-binding S4" evidence="4">
    <location>
        <begin position="4"/>
        <end position="69"/>
    </location>
</feature>
<protein>
    <submittedName>
        <fullName evidence="5">TlyA family RNA methyltransferase</fullName>
    </submittedName>
</protein>
<accession>A0A4Y6PTB1</accession>
<reference evidence="5 6" key="1">
    <citation type="submission" date="2019-06" db="EMBL/GenBank/DDBJ databases">
        <title>Persicimonas caeni gen. nov., sp. nov., a predatory bacterium isolated from solar saltern.</title>
        <authorList>
            <person name="Wang S."/>
        </authorList>
    </citation>
    <scope>NUCLEOTIDE SEQUENCE [LARGE SCALE GENOMIC DNA]</scope>
    <source>
        <strain evidence="5 6">YN101</strain>
    </source>
</reference>
<dbReference type="AlphaFoldDB" id="A0A4Y6PTB1"/>
<dbReference type="PIRSF" id="PIRSF005578">
    <property type="entry name" value="TlyA"/>
    <property type="match status" value="1"/>
</dbReference>
<dbReference type="Pfam" id="PF01728">
    <property type="entry name" value="FtsJ"/>
    <property type="match status" value="1"/>
</dbReference>
<evidence type="ECO:0000256" key="1">
    <source>
        <dbReference type="ARBA" id="ARBA00022884"/>
    </source>
</evidence>
<keyword evidence="6" id="KW-1185">Reference proteome</keyword>
<dbReference type="InterPro" id="IPR029063">
    <property type="entry name" value="SAM-dependent_MTases_sf"/>
</dbReference>
<dbReference type="SMART" id="SM00363">
    <property type="entry name" value="S4"/>
    <property type="match status" value="1"/>
</dbReference>
<dbReference type="InterPro" id="IPR047048">
    <property type="entry name" value="TlyA"/>
</dbReference>
<dbReference type="PROSITE" id="PS50889">
    <property type="entry name" value="S4"/>
    <property type="match status" value="1"/>
</dbReference>
<organism evidence="5 6">
    <name type="scientific">Persicimonas caeni</name>
    <dbReference type="NCBI Taxonomy" id="2292766"/>
    <lineage>
        <taxon>Bacteria</taxon>
        <taxon>Deltaproteobacteria</taxon>
        <taxon>Bradymonadales</taxon>
        <taxon>Bradymonadaceae</taxon>
        <taxon>Persicimonas</taxon>
    </lineage>
</organism>
<evidence type="ECO:0000313" key="5">
    <source>
        <dbReference type="EMBL" id="QDG51551.1"/>
    </source>
</evidence>
<evidence type="ECO:0000313" key="6">
    <source>
        <dbReference type="Proteomes" id="UP000315995"/>
    </source>
</evidence>
<dbReference type="Gene3D" id="3.40.50.150">
    <property type="entry name" value="Vaccinia Virus protein VP39"/>
    <property type="match status" value="1"/>
</dbReference>
<dbReference type="CDD" id="cd00165">
    <property type="entry name" value="S4"/>
    <property type="match status" value="1"/>
</dbReference>
<keyword evidence="5" id="KW-0489">Methyltransferase</keyword>
<name>A0A4Y6PTB1_PERCE</name>
<dbReference type="InterPro" id="IPR004538">
    <property type="entry name" value="Hemolysin_A/TlyA"/>
</dbReference>
<evidence type="ECO:0000259" key="4">
    <source>
        <dbReference type="SMART" id="SM00363"/>
    </source>
</evidence>
<dbReference type="SUPFAM" id="SSF55174">
    <property type="entry name" value="Alpha-L RNA-binding motif"/>
    <property type="match status" value="1"/>
</dbReference>
<dbReference type="Proteomes" id="UP000315995">
    <property type="component" value="Chromosome"/>
</dbReference>
<accession>A0A5B8Y4A2</accession>
<sequence length="245" mass="26855">MPKKRLDILMTEREMARSRSKAKAMIMTGKVFVDGERVDKAGTQVDVGADIEFRGDVNPYVSRGGLKLQSALDAFGYDPAGKVVIDVGASTGGFTDCVLQKGAKKVYAVDVGYGQLAWKLRQDERVEVIERTNIRHMEEDRLPEKCDLAVIDCSFISLELVLPNTLTFLKDDADVIALIKPQFEVGKDNVGKGGVVRDEEVRQQAIDAIIAYAGTLGMTCVESVDSEVHGPAGNVEHLVWLRRGN</sequence>
<dbReference type="GO" id="GO:0032259">
    <property type="term" value="P:methylation"/>
    <property type="evidence" value="ECO:0007669"/>
    <property type="project" value="UniProtKB-KW"/>
</dbReference>
<dbReference type="RefSeq" id="WP_141198031.1">
    <property type="nucleotide sequence ID" value="NZ_CP041186.1"/>
</dbReference>
<keyword evidence="1 3" id="KW-0694">RNA-binding</keyword>
<dbReference type="PANTHER" id="PTHR32319">
    <property type="entry name" value="BACTERIAL HEMOLYSIN-LIKE PROTEIN"/>
    <property type="match status" value="1"/>
</dbReference>
<dbReference type="Pfam" id="PF01479">
    <property type="entry name" value="S4"/>
    <property type="match status" value="1"/>
</dbReference>
<dbReference type="InterPro" id="IPR002942">
    <property type="entry name" value="S4_RNA-bd"/>
</dbReference>
<dbReference type="Gene3D" id="3.10.290.10">
    <property type="entry name" value="RNA-binding S4 domain"/>
    <property type="match status" value="1"/>
</dbReference>
<evidence type="ECO:0000256" key="3">
    <source>
        <dbReference type="PROSITE-ProRule" id="PRU00182"/>
    </source>
</evidence>
<dbReference type="InterPro" id="IPR036986">
    <property type="entry name" value="S4_RNA-bd_sf"/>
</dbReference>